<dbReference type="PROSITE" id="PS50110">
    <property type="entry name" value="RESPONSE_REGULATORY"/>
    <property type="match status" value="1"/>
</dbReference>
<evidence type="ECO:0000256" key="10">
    <source>
        <dbReference type="ARBA" id="ARBA00074306"/>
    </source>
</evidence>
<keyword evidence="12" id="KW-0812">Transmembrane</keyword>
<evidence type="ECO:0000256" key="2">
    <source>
        <dbReference type="ARBA" id="ARBA00006402"/>
    </source>
</evidence>
<dbReference type="Gene3D" id="3.30.565.10">
    <property type="entry name" value="Histidine kinase-like ATPase, C-terminal domain"/>
    <property type="match status" value="2"/>
</dbReference>
<dbReference type="CDD" id="cd00082">
    <property type="entry name" value="HisKA"/>
    <property type="match status" value="1"/>
</dbReference>
<dbReference type="Gene3D" id="2.60.120.260">
    <property type="entry name" value="Galactose-binding domain-like"/>
    <property type="match status" value="1"/>
</dbReference>
<dbReference type="AlphaFoldDB" id="A0A4V2J4P6"/>
<dbReference type="InterPro" id="IPR010559">
    <property type="entry name" value="Sig_transdc_His_kin_internal"/>
</dbReference>
<dbReference type="CDD" id="cd16922">
    <property type="entry name" value="HATPase_EvgS-ArcB-TorS-like"/>
    <property type="match status" value="1"/>
</dbReference>
<dbReference type="Pfam" id="PF00072">
    <property type="entry name" value="Response_reg"/>
    <property type="match status" value="1"/>
</dbReference>
<dbReference type="CDD" id="cd17574">
    <property type="entry name" value="REC_OmpR"/>
    <property type="match status" value="1"/>
</dbReference>
<dbReference type="PANTHER" id="PTHR43047:SF72">
    <property type="entry name" value="OSMOSENSING HISTIDINE PROTEIN KINASE SLN1"/>
    <property type="match status" value="1"/>
</dbReference>
<keyword evidence="8" id="KW-0067">ATP-binding</keyword>
<feature type="transmembrane region" description="Helical" evidence="12">
    <location>
        <begin position="404"/>
        <end position="427"/>
    </location>
</feature>
<feature type="domain" description="Histidine kinase" evidence="13">
    <location>
        <begin position="936"/>
        <end position="1036"/>
    </location>
</feature>
<keyword evidence="12" id="KW-0472">Membrane</keyword>
<proteinExistence type="inferred from homology"/>
<reference evidence="15 16" key="1">
    <citation type="submission" date="2019-02" db="EMBL/GenBank/DDBJ databases">
        <title>Paenibacillus sp. nov., isolated from surface-sterilized tissue of Thalictrum simplex L.</title>
        <authorList>
            <person name="Tuo L."/>
        </authorList>
    </citation>
    <scope>NUCLEOTIDE SEQUENCE [LARGE SCALE GENOMIC DNA]</scope>
    <source>
        <strain evidence="15 16">N2SHLJ1</strain>
    </source>
</reference>
<evidence type="ECO:0000313" key="16">
    <source>
        <dbReference type="Proteomes" id="UP000293142"/>
    </source>
</evidence>
<dbReference type="SMART" id="SM00387">
    <property type="entry name" value="HATPase_c"/>
    <property type="match status" value="2"/>
</dbReference>
<dbReference type="SMART" id="SM00388">
    <property type="entry name" value="HisKA"/>
    <property type="match status" value="1"/>
</dbReference>
<dbReference type="Pfam" id="PF06580">
    <property type="entry name" value="His_kinase"/>
    <property type="match status" value="1"/>
</dbReference>
<keyword evidence="12" id="KW-1133">Transmembrane helix</keyword>
<keyword evidence="9" id="KW-0902">Two-component regulatory system</keyword>
<evidence type="ECO:0000256" key="6">
    <source>
        <dbReference type="ARBA" id="ARBA00022741"/>
    </source>
</evidence>
<dbReference type="OrthoDB" id="9809348at2"/>
<dbReference type="SMART" id="SM00448">
    <property type="entry name" value="REC"/>
    <property type="match status" value="1"/>
</dbReference>
<comment type="catalytic activity">
    <reaction evidence="1">
        <text>ATP + protein L-histidine = ADP + protein N-phospho-L-histidine.</text>
        <dbReference type="EC" id="2.7.13.3"/>
    </reaction>
</comment>
<dbReference type="PROSITE" id="PS50109">
    <property type="entry name" value="HIS_KIN"/>
    <property type="match status" value="2"/>
</dbReference>
<feature type="transmembrane region" description="Helical" evidence="12">
    <location>
        <begin position="319"/>
        <end position="339"/>
    </location>
</feature>
<feature type="modified residue" description="4-aspartylphosphate" evidence="11">
    <location>
        <position position="759"/>
    </location>
</feature>
<evidence type="ECO:0000313" key="15">
    <source>
        <dbReference type="EMBL" id="TBL80702.1"/>
    </source>
</evidence>
<dbReference type="Pfam" id="PF02518">
    <property type="entry name" value="HATPase_c"/>
    <property type="match status" value="2"/>
</dbReference>
<dbReference type="GO" id="GO:0009927">
    <property type="term" value="F:histidine phosphotransfer kinase activity"/>
    <property type="evidence" value="ECO:0007669"/>
    <property type="project" value="TreeGrafter"/>
</dbReference>
<protein>
    <recommendedName>
        <fullName evidence="10">Circadian input-output histidine kinase CikA</fullName>
        <ecNumber evidence="3">2.7.13.3</ecNumber>
    </recommendedName>
</protein>
<organism evidence="15 16">
    <name type="scientific">Paenibacillus thalictri</name>
    <dbReference type="NCBI Taxonomy" id="2527873"/>
    <lineage>
        <taxon>Bacteria</taxon>
        <taxon>Bacillati</taxon>
        <taxon>Bacillota</taxon>
        <taxon>Bacilli</taxon>
        <taxon>Bacillales</taxon>
        <taxon>Paenibacillaceae</taxon>
        <taxon>Paenibacillus</taxon>
    </lineage>
</organism>
<dbReference type="SUPFAM" id="SSF49785">
    <property type="entry name" value="Galactose-binding domain-like"/>
    <property type="match status" value="1"/>
</dbReference>
<keyword evidence="5" id="KW-0808">Transferase</keyword>
<dbReference type="Pfam" id="PF00512">
    <property type="entry name" value="HisKA"/>
    <property type="match status" value="1"/>
</dbReference>
<dbReference type="GO" id="GO:0005886">
    <property type="term" value="C:plasma membrane"/>
    <property type="evidence" value="ECO:0007669"/>
    <property type="project" value="TreeGrafter"/>
</dbReference>
<dbReference type="InterPro" id="IPR036097">
    <property type="entry name" value="HisK_dim/P_sf"/>
</dbReference>
<name>A0A4V2J4P6_9BACL</name>
<dbReference type="Gene3D" id="3.40.50.2300">
    <property type="match status" value="1"/>
</dbReference>
<feature type="transmembrane region" description="Helical" evidence="12">
    <location>
        <begin position="345"/>
        <end position="366"/>
    </location>
</feature>
<feature type="transmembrane region" description="Helical" evidence="12">
    <location>
        <begin position="251"/>
        <end position="268"/>
    </location>
</feature>
<evidence type="ECO:0000256" key="7">
    <source>
        <dbReference type="ARBA" id="ARBA00022777"/>
    </source>
</evidence>
<keyword evidence="4 11" id="KW-0597">Phosphoprotein</keyword>
<evidence type="ECO:0000256" key="8">
    <source>
        <dbReference type="ARBA" id="ARBA00022840"/>
    </source>
</evidence>
<dbReference type="InterPro" id="IPR001789">
    <property type="entry name" value="Sig_transdc_resp-reg_receiver"/>
</dbReference>
<comment type="similarity">
    <text evidence="2">In the N-terminal section; belongs to the phytochrome family.</text>
</comment>
<evidence type="ECO:0000256" key="5">
    <source>
        <dbReference type="ARBA" id="ARBA00022679"/>
    </source>
</evidence>
<dbReference type="InterPro" id="IPR036890">
    <property type="entry name" value="HATPase_C_sf"/>
</dbReference>
<dbReference type="InterPro" id="IPR003661">
    <property type="entry name" value="HisK_dim/P_dom"/>
</dbReference>
<evidence type="ECO:0000259" key="13">
    <source>
        <dbReference type="PROSITE" id="PS50109"/>
    </source>
</evidence>
<dbReference type="InterPro" id="IPR011006">
    <property type="entry name" value="CheY-like_superfamily"/>
</dbReference>
<feature type="domain" description="Response regulatory" evidence="14">
    <location>
        <begin position="709"/>
        <end position="826"/>
    </location>
</feature>
<keyword evidence="6" id="KW-0547">Nucleotide-binding</keyword>
<evidence type="ECO:0000256" key="11">
    <source>
        <dbReference type="PROSITE-ProRule" id="PRU00169"/>
    </source>
</evidence>
<evidence type="ECO:0000256" key="9">
    <source>
        <dbReference type="ARBA" id="ARBA00023012"/>
    </source>
</evidence>
<dbReference type="SUPFAM" id="SSF47384">
    <property type="entry name" value="Homodimeric domain of signal transducing histidine kinase"/>
    <property type="match status" value="1"/>
</dbReference>
<dbReference type="PANTHER" id="PTHR43047">
    <property type="entry name" value="TWO-COMPONENT HISTIDINE PROTEIN KINASE"/>
    <property type="match status" value="1"/>
</dbReference>
<dbReference type="InterPro" id="IPR008979">
    <property type="entry name" value="Galactose-bd-like_sf"/>
</dbReference>
<evidence type="ECO:0000256" key="12">
    <source>
        <dbReference type="SAM" id="Phobius"/>
    </source>
</evidence>
<dbReference type="FunFam" id="3.30.565.10:FF:000010">
    <property type="entry name" value="Sensor histidine kinase RcsC"/>
    <property type="match status" value="1"/>
</dbReference>
<dbReference type="EC" id="2.7.13.3" evidence="3"/>
<dbReference type="Proteomes" id="UP000293142">
    <property type="component" value="Unassembled WGS sequence"/>
</dbReference>
<evidence type="ECO:0000259" key="14">
    <source>
        <dbReference type="PROSITE" id="PS50110"/>
    </source>
</evidence>
<evidence type="ECO:0000256" key="3">
    <source>
        <dbReference type="ARBA" id="ARBA00012438"/>
    </source>
</evidence>
<feature type="transmembrane region" description="Helical" evidence="12">
    <location>
        <begin position="288"/>
        <end position="307"/>
    </location>
</feature>
<dbReference type="Gene3D" id="1.10.287.130">
    <property type="match status" value="1"/>
</dbReference>
<evidence type="ECO:0000256" key="1">
    <source>
        <dbReference type="ARBA" id="ARBA00000085"/>
    </source>
</evidence>
<dbReference type="InterPro" id="IPR004358">
    <property type="entry name" value="Sig_transdc_His_kin-like_C"/>
</dbReference>
<feature type="domain" description="Histidine kinase" evidence="13">
    <location>
        <begin position="453"/>
        <end position="671"/>
    </location>
</feature>
<dbReference type="EMBL" id="SIRE01000004">
    <property type="protein sequence ID" value="TBL80702.1"/>
    <property type="molecule type" value="Genomic_DNA"/>
</dbReference>
<gene>
    <name evidence="15" type="ORF">EYB31_05600</name>
</gene>
<dbReference type="SUPFAM" id="SSF55874">
    <property type="entry name" value="ATPase domain of HSP90 chaperone/DNA topoisomerase II/histidine kinase"/>
    <property type="match status" value="2"/>
</dbReference>
<dbReference type="InterPro" id="IPR003594">
    <property type="entry name" value="HATPase_dom"/>
</dbReference>
<dbReference type="SUPFAM" id="SSF52172">
    <property type="entry name" value="CheY-like"/>
    <property type="match status" value="1"/>
</dbReference>
<dbReference type="GO" id="GO:0005524">
    <property type="term" value="F:ATP binding"/>
    <property type="evidence" value="ECO:0007669"/>
    <property type="project" value="UniProtKB-KW"/>
</dbReference>
<keyword evidence="7" id="KW-0418">Kinase</keyword>
<comment type="caution">
    <text evidence="15">The sequence shown here is derived from an EMBL/GenBank/DDBJ whole genome shotgun (WGS) entry which is preliminary data.</text>
</comment>
<evidence type="ECO:0000256" key="4">
    <source>
        <dbReference type="ARBA" id="ARBA00022553"/>
    </source>
</evidence>
<dbReference type="GO" id="GO:0000155">
    <property type="term" value="F:phosphorelay sensor kinase activity"/>
    <property type="evidence" value="ECO:0007669"/>
    <property type="project" value="InterPro"/>
</dbReference>
<feature type="transmembrane region" description="Helical" evidence="12">
    <location>
        <begin position="378"/>
        <end position="398"/>
    </location>
</feature>
<dbReference type="InterPro" id="IPR005467">
    <property type="entry name" value="His_kinase_dom"/>
</dbReference>
<sequence>MQRRTIVLKRILLVCLSALILFSFIPFSLISESDKRTNEFQARDGVLDLSAWNYEQDQRITLDGTWEFYWNQLLTPDDFRQNGPERLVPDTMMKVPGQWNGKTVNGKPLPAYGSATYRLVLKNVPFDGVYALKKTNVRFASTVYANGQMLFEDGKTSVKAAGYEAGNVPQFAFFSAEKGDVEIIVQVANFAYANSGIAASLYFGEQAAMMDFQQKAKARDLTIFGILTTLALIFFLCYVTAAYYGKKDSSLLLFALICFFYAVYNGLIGERVMLMYVHGIPFEVLFKVKDLCTFSCFIALALFFYQLKKGILSRWFTRAFIVVLSVYMTAIVLLPIPIYTKAEPYIILLYESTTIWLLLRTAVLYIQSEHGERLKAFLLFMAMLCFTLYSIDLILFSFSLKESFWLGELYIVVFNIILIFLVVLRFFEAYHTVDAMRIRLLQLDKLKDEFLSNTSHELKTPLNAIVSISESLLRGVEGPVTEKQAQNLEIVMGSGRRLTLLVNELLDYSKMKHGDIVLYRNGMDLQAVTDSVLKIHMFLLGSKRISLVNGISASFPAVYADGNRLVQILHNLIGNAIKFTEQGTVEISAEIVRDMAQIRIRDTGVGIPEHMQERIFDAFEQADTPEIRNEDGTGLGLSITKKLVELHGGEINVQSSPGEGAVFTFTLPLLDKASSQMAPLKIEKSQPSSGFSIPITEFPLYMKGEIDEPILIVDDDYANLQSITNLLKLEKYAYVAVNRGEMALEELSRKSDFFLVVLDISMPDMSGYEVLRKIRERFSPFELPVLMLTAQNRLGEIKLSMENGANDFVGKPYEADELMARVRSLTRLKASVKHAKDAEIAFLRSQIKPHFLYNALNSIAELCVDEPAQAEDLTLQLSQYMRSSFDFKQLDSLTTIESEMKLVTAYVNIERARYGARVQVEYNVTADPYTRIPPLIVQPLVENAIRHGLMSNFRGGSVTVTIQQGEDAVIRFAIEDNGSGMSASKLEELLRPSEDKKGVGLWNISQRIKLLYGKGLHIESEEGKGTKISFDIPVQSAMRTDAYVRTVTAK</sequence>
<dbReference type="PRINTS" id="PR00344">
    <property type="entry name" value="BCTRLSENSOR"/>
</dbReference>
<keyword evidence="16" id="KW-1185">Reference proteome</keyword>
<accession>A0A4V2J4P6</accession>
<feature type="transmembrane region" description="Helical" evidence="12">
    <location>
        <begin position="221"/>
        <end position="244"/>
    </location>
</feature>